<reference evidence="4" key="1">
    <citation type="submission" date="2025-08" db="UniProtKB">
        <authorList>
            <consortium name="RefSeq"/>
        </authorList>
    </citation>
    <scope>IDENTIFICATION</scope>
    <source>
        <tissue evidence="4">Thorax and Abdomen</tissue>
    </source>
</reference>
<feature type="region of interest" description="Disordered" evidence="1">
    <location>
        <begin position="41"/>
        <end position="80"/>
    </location>
</feature>
<dbReference type="Proteomes" id="UP000829291">
    <property type="component" value="Chromosome 4"/>
</dbReference>
<feature type="compositionally biased region" description="Gly residues" evidence="1">
    <location>
        <begin position="62"/>
        <end position="72"/>
    </location>
</feature>
<feature type="domain" description="FAM194 C-terminal" evidence="2">
    <location>
        <begin position="313"/>
        <end position="379"/>
    </location>
</feature>
<evidence type="ECO:0000313" key="4">
    <source>
        <dbReference type="RefSeq" id="XP_046593915.1"/>
    </source>
</evidence>
<accession>A0ABM3G0W8</accession>
<dbReference type="PANTHER" id="PTHR23093:SF18">
    <property type="entry name" value="GLUTAMATE RICH 6"/>
    <property type="match status" value="1"/>
</dbReference>
<dbReference type="Pfam" id="PF14977">
    <property type="entry name" value="FAM194"/>
    <property type="match status" value="2"/>
</dbReference>
<sequence>MSLTTVAMAKPEAGISPVIRNPVGRDGNCLIFVEGKNAKHRQELDDDAASSSRNRKGDQTGLEGGGSKGGRSGKTEDGENVIEYRRSNKLFIELGWTILPKDTVMRRVVEFQTEPAKPRMNWFKNNRMYGKQYYADGNTVFLNFLEDGTGHVYYPDGKIAIAAHISKEETHETYKVYSEGGRDLMGVVRAPWLMGVFDSMGNGVVYDENCKVRLSYNQNGGVFPENPSKVPFSWNWNNFQAPPIDQVVREEPPTVRLPPELVSAKEPTNSGSKSSKRSKSSKVTSCWKLSESGNMALNQKSETIEPSNVIERKVIAPLKPICLKMNKYLSLRILDRKNINLQFFAGPKSIRIELGTEVNPNVQINSELVDRNDWTAKMTNWLNCMNYDFLRSKYDVNSNLAKVDPSKVEDSLVEIAKEIERVKTEANSRRLMIAKYRPHLIDKSS</sequence>
<gene>
    <name evidence="4" type="primary">LOC124294095</name>
</gene>
<evidence type="ECO:0000313" key="3">
    <source>
        <dbReference type="Proteomes" id="UP000829291"/>
    </source>
</evidence>
<proteinExistence type="predicted"/>
<keyword evidence="3" id="KW-1185">Reference proteome</keyword>
<dbReference type="PANTHER" id="PTHR23093">
    <property type="entry name" value="SIMILAR TO CHROMOSOME 3 OPEN READING FRAME 20"/>
    <property type="match status" value="1"/>
</dbReference>
<name>A0ABM3G0W8_NEOLC</name>
<dbReference type="GeneID" id="124294095"/>
<feature type="region of interest" description="Disordered" evidence="1">
    <location>
        <begin position="256"/>
        <end position="284"/>
    </location>
</feature>
<dbReference type="RefSeq" id="XP_046593915.1">
    <property type="nucleotide sequence ID" value="XM_046737959.1"/>
</dbReference>
<evidence type="ECO:0000256" key="1">
    <source>
        <dbReference type="SAM" id="MobiDB-lite"/>
    </source>
</evidence>
<organism evidence="3 4">
    <name type="scientific">Neodiprion lecontei</name>
    <name type="common">Redheaded pine sawfly</name>
    <dbReference type="NCBI Taxonomy" id="441921"/>
    <lineage>
        <taxon>Eukaryota</taxon>
        <taxon>Metazoa</taxon>
        <taxon>Ecdysozoa</taxon>
        <taxon>Arthropoda</taxon>
        <taxon>Hexapoda</taxon>
        <taxon>Insecta</taxon>
        <taxon>Pterygota</taxon>
        <taxon>Neoptera</taxon>
        <taxon>Endopterygota</taxon>
        <taxon>Hymenoptera</taxon>
        <taxon>Tenthredinoidea</taxon>
        <taxon>Diprionidae</taxon>
        <taxon>Diprioninae</taxon>
        <taxon>Neodiprion</taxon>
    </lineage>
</organism>
<evidence type="ECO:0000259" key="2">
    <source>
        <dbReference type="Pfam" id="PF14977"/>
    </source>
</evidence>
<protein>
    <submittedName>
        <fullName evidence="4">Uncharacterized protein LOC124294095</fullName>
    </submittedName>
</protein>
<feature type="domain" description="FAM194 C-terminal" evidence="2">
    <location>
        <begin position="132"/>
        <end position="240"/>
    </location>
</feature>
<dbReference type="InterPro" id="IPR029281">
    <property type="entry name" value="FAM194_C"/>
</dbReference>